<sequence length="404" mass="43987">MAPPILLFVLPIVSILLAIARPRMTVFGVGRPPHEALHIDRCHAVPGLEACEDAWAHHDKGLAYLACSSLETRALWAPAVERLDATALPLESTDQLRLLDLSTREHKQVELVGLPAESHGVWLHGMDAITHPTDPSKLVLFLVSHRPPADRAASAQTGADSVVEIFETQVGSDVAMWVATASHELIRTPNNPVATGPRSFYVTNDHNRKSHWTRKLELAYAESSDIVHCKVSSTGSTDCQVAADGIVYPNGIAKGPNDLLYMASTMHGDVHVWEIQPDKTLLPHGVIGLERPVDNLHVSPITGAVYAATFPKFLSFAMAAPTVADPQRPASPNHRSPVEIWRIGNETDPEQTFLGRQYTKEVALADPTGQTVTVVTAAVPWKNQLLLTGYFSPHAVVCEFDSEL</sequence>
<dbReference type="AlphaFoldDB" id="A0A2S5BE79"/>
<keyword evidence="6" id="KW-0106">Calcium</keyword>
<dbReference type="GO" id="GO:0004064">
    <property type="term" value="F:arylesterase activity"/>
    <property type="evidence" value="ECO:0007669"/>
    <property type="project" value="InterPro"/>
</dbReference>
<dbReference type="Gene3D" id="2.120.10.30">
    <property type="entry name" value="TolB, C-terminal domain"/>
    <property type="match status" value="1"/>
</dbReference>
<dbReference type="PANTHER" id="PTHR11799:SF12">
    <property type="entry name" value="PARAOXONASE-RELATED"/>
    <property type="match status" value="1"/>
</dbReference>
<evidence type="ECO:0000313" key="9">
    <source>
        <dbReference type="EMBL" id="POY75075.1"/>
    </source>
</evidence>
<dbReference type="GO" id="GO:0046872">
    <property type="term" value="F:metal ion binding"/>
    <property type="evidence" value="ECO:0007669"/>
    <property type="project" value="UniProtKB-KW"/>
</dbReference>
<evidence type="ECO:0008006" key="11">
    <source>
        <dbReference type="Google" id="ProtNLM"/>
    </source>
</evidence>
<evidence type="ECO:0000256" key="7">
    <source>
        <dbReference type="PIRSR" id="PIRSR602640-3"/>
    </source>
</evidence>
<feature type="binding site" evidence="6">
    <location>
        <position position="191"/>
    </location>
    <ligand>
        <name>Ca(2+)</name>
        <dbReference type="ChEBI" id="CHEBI:29108"/>
        <label>1</label>
        <note>catalytic</note>
    </ligand>
</feature>
<comment type="caution">
    <text evidence="9">The sequence shown here is derived from an EMBL/GenBank/DDBJ whole genome shotgun (WGS) entry which is preliminary data.</text>
</comment>
<protein>
    <recommendedName>
        <fullName evidence="11">SMP-30/Gluconolactonase/LRE-like region domain-containing protein</fullName>
    </recommendedName>
</protein>
<dbReference type="Proteomes" id="UP000237144">
    <property type="component" value="Unassembled WGS sequence"/>
</dbReference>
<keyword evidence="2" id="KW-0378">Hydrolase</keyword>
<evidence type="ECO:0000256" key="6">
    <source>
        <dbReference type="PIRSR" id="PIRSR602640-2"/>
    </source>
</evidence>
<evidence type="ECO:0000256" key="8">
    <source>
        <dbReference type="SAM" id="SignalP"/>
    </source>
</evidence>
<organism evidence="9 10">
    <name type="scientific">Rhodotorula taiwanensis</name>
    <dbReference type="NCBI Taxonomy" id="741276"/>
    <lineage>
        <taxon>Eukaryota</taxon>
        <taxon>Fungi</taxon>
        <taxon>Dikarya</taxon>
        <taxon>Basidiomycota</taxon>
        <taxon>Pucciniomycotina</taxon>
        <taxon>Microbotryomycetes</taxon>
        <taxon>Sporidiobolales</taxon>
        <taxon>Sporidiobolaceae</taxon>
        <taxon>Rhodotorula</taxon>
    </lineage>
</organism>
<dbReference type="SUPFAM" id="SSF63829">
    <property type="entry name" value="Calcium-dependent phosphotriesterase"/>
    <property type="match status" value="1"/>
</dbReference>
<keyword evidence="10" id="KW-1185">Reference proteome</keyword>
<evidence type="ECO:0000256" key="5">
    <source>
        <dbReference type="PIRSR" id="PIRSR602640-1"/>
    </source>
</evidence>
<feature type="binding site" evidence="6">
    <location>
        <position position="250"/>
    </location>
    <ligand>
        <name>Ca(2+)</name>
        <dbReference type="ChEBI" id="CHEBI:29108"/>
        <label>1</label>
        <note>catalytic</note>
    </ligand>
</feature>
<dbReference type="OrthoDB" id="5307922at2759"/>
<evidence type="ECO:0000256" key="2">
    <source>
        <dbReference type="ARBA" id="ARBA00022801"/>
    </source>
</evidence>
<feature type="binding site" evidence="6">
    <location>
        <position position="190"/>
    </location>
    <ligand>
        <name>Ca(2+)</name>
        <dbReference type="ChEBI" id="CHEBI:29108"/>
        <label>1</label>
        <note>catalytic</note>
    </ligand>
</feature>
<feature type="binding site" evidence="6">
    <location>
        <position position="294"/>
    </location>
    <ligand>
        <name>Ca(2+)</name>
        <dbReference type="ChEBI" id="CHEBI:29108"/>
        <label>1</label>
        <note>catalytic</note>
    </ligand>
</feature>
<comment type="cofactor">
    <cofactor evidence="6">
        <name>Ca(2+)</name>
        <dbReference type="ChEBI" id="CHEBI:29108"/>
    </cofactor>
    <text evidence="6">Binds 2 calcium ions per subunit.</text>
</comment>
<dbReference type="InterPro" id="IPR011042">
    <property type="entry name" value="6-blade_b-propeller_TolB-like"/>
</dbReference>
<keyword evidence="8" id="KW-0732">Signal</keyword>
<name>A0A2S5BE79_9BASI</name>
<keyword evidence="6" id="KW-0479">Metal-binding</keyword>
<gene>
    <name evidence="9" type="ORF">BMF94_1704</name>
</gene>
<evidence type="ECO:0000256" key="4">
    <source>
        <dbReference type="ARBA" id="ARBA00023180"/>
    </source>
</evidence>
<evidence type="ECO:0000313" key="10">
    <source>
        <dbReference type="Proteomes" id="UP000237144"/>
    </source>
</evidence>
<feature type="signal peptide" evidence="8">
    <location>
        <begin position="1"/>
        <end position="20"/>
    </location>
</feature>
<dbReference type="Pfam" id="PF01731">
    <property type="entry name" value="Arylesterase"/>
    <property type="match status" value="1"/>
</dbReference>
<evidence type="ECO:0000256" key="1">
    <source>
        <dbReference type="ARBA" id="ARBA00008595"/>
    </source>
</evidence>
<comment type="similarity">
    <text evidence="1">Belongs to the paraoxonase family.</text>
</comment>
<feature type="binding site" evidence="6">
    <location>
        <position position="295"/>
    </location>
    <ligand>
        <name>Ca(2+)</name>
        <dbReference type="ChEBI" id="CHEBI:29108"/>
        <label>1</label>
        <note>catalytic</note>
    </ligand>
</feature>
<proteinExistence type="inferred from homology"/>
<feature type="binding site" evidence="6">
    <location>
        <position position="53"/>
    </location>
    <ligand>
        <name>Ca(2+)</name>
        <dbReference type="ChEBI" id="CHEBI:29108"/>
        <label>1</label>
        <note>catalytic</note>
    </ligand>
</feature>
<keyword evidence="4" id="KW-0325">Glycoprotein</keyword>
<dbReference type="PANTHER" id="PTHR11799">
    <property type="entry name" value="PARAOXONASE"/>
    <property type="match status" value="1"/>
</dbReference>
<feature type="disulfide bond" description="In form B" evidence="7">
    <location>
        <begin position="42"/>
        <end position="398"/>
    </location>
</feature>
<keyword evidence="3 7" id="KW-1015">Disulfide bond</keyword>
<feature type="active site" description="Proton acceptor" evidence="5">
    <location>
        <position position="124"/>
    </location>
</feature>
<reference evidence="9 10" key="1">
    <citation type="journal article" date="2018" name="Front. Microbiol.">
        <title>Prospects for Fungal Bioremediation of Acidic Radioactive Waste Sites: Characterization and Genome Sequence of Rhodotorula taiwanensis MD1149.</title>
        <authorList>
            <person name="Tkavc R."/>
            <person name="Matrosova V.Y."/>
            <person name="Grichenko O.E."/>
            <person name="Gostincar C."/>
            <person name="Volpe R.P."/>
            <person name="Klimenkova P."/>
            <person name="Gaidamakova E.K."/>
            <person name="Zhou C.E."/>
            <person name="Stewart B.J."/>
            <person name="Lyman M.G."/>
            <person name="Malfatti S.A."/>
            <person name="Rubinfeld B."/>
            <person name="Courtot M."/>
            <person name="Singh J."/>
            <person name="Dalgard C.L."/>
            <person name="Hamilton T."/>
            <person name="Frey K.G."/>
            <person name="Gunde-Cimerman N."/>
            <person name="Dugan L."/>
            <person name="Daly M.J."/>
        </authorList>
    </citation>
    <scope>NUCLEOTIDE SEQUENCE [LARGE SCALE GENOMIC DNA]</scope>
    <source>
        <strain evidence="9 10">MD1149</strain>
    </source>
</reference>
<accession>A0A2S5BE79</accession>
<dbReference type="InterPro" id="IPR051288">
    <property type="entry name" value="Serum_paraoxonase/arylesterase"/>
</dbReference>
<dbReference type="InterPro" id="IPR002640">
    <property type="entry name" value="Arylesterase"/>
</dbReference>
<dbReference type="EMBL" id="PJQD01000019">
    <property type="protein sequence ID" value="POY75075.1"/>
    <property type="molecule type" value="Genomic_DNA"/>
</dbReference>
<feature type="chain" id="PRO_5015391570" description="SMP-30/Gluconolactonase/LRE-like region domain-containing protein" evidence="8">
    <location>
        <begin position="21"/>
        <end position="404"/>
    </location>
</feature>
<evidence type="ECO:0000256" key="3">
    <source>
        <dbReference type="ARBA" id="ARBA00023157"/>
    </source>
</evidence>